<gene>
    <name evidence="10" type="ORF">CLF_100286</name>
</gene>
<feature type="region of interest" description="Disordered" evidence="8">
    <location>
        <begin position="91"/>
        <end position="130"/>
    </location>
</feature>
<feature type="region of interest" description="Disordered" evidence="8">
    <location>
        <begin position="423"/>
        <end position="473"/>
    </location>
</feature>
<keyword evidence="5 7" id="KW-0175">Coiled coil</keyword>
<evidence type="ECO:0000256" key="2">
    <source>
        <dbReference type="ARBA" id="ARBA00022490"/>
    </source>
</evidence>
<evidence type="ECO:0000313" key="11">
    <source>
        <dbReference type="Proteomes" id="UP000008909"/>
    </source>
</evidence>
<dbReference type="AlphaFoldDB" id="G7Y341"/>
<name>G7Y341_CLOSI</name>
<evidence type="ECO:0000256" key="7">
    <source>
        <dbReference type="SAM" id="Coils"/>
    </source>
</evidence>
<evidence type="ECO:0000256" key="8">
    <source>
        <dbReference type="SAM" id="MobiDB-lite"/>
    </source>
</evidence>
<proteinExistence type="predicted"/>
<dbReference type="Pfam" id="PF16641">
    <property type="entry name" value="CLIP1_ZNF"/>
    <property type="match status" value="2"/>
</dbReference>
<feature type="coiled-coil region" evidence="7">
    <location>
        <begin position="778"/>
        <end position="916"/>
    </location>
</feature>
<comment type="subcellular location">
    <subcellularLocation>
        <location evidence="1">Cytoplasm</location>
        <location evidence="1">Cytoskeleton</location>
    </subcellularLocation>
</comment>
<evidence type="ECO:0000256" key="4">
    <source>
        <dbReference type="ARBA" id="ARBA00022737"/>
    </source>
</evidence>
<dbReference type="PANTHER" id="PTHR18916">
    <property type="entry name" value="DYNACTIN 1-RELATED MICROTUBULE-BINDING"/>
    <property type="match status" value="1"/>
</dbReference>
<organism evidence="10 11">
    <name type="scientific">Clonorchis sinensis</name>
    <name type="common">Chinese liver fluke</name>
    <dbReference type="NCBI Taxonomy" id="79923"/>
    <lineage>
        <taxon>Eukaryota</taxon>
        <taxon>Metazoa</taxon>
        <taxon>Spiralia</taxon>
        <taxon>Lophotrochozoa</taxon>
        <taxon>Platyhelminthes</taxon>
        <taxon>Trematoda</taxon>
        <taxon>Digenea</taxon>
        <taxon>Opisthorchiida</taxon>
        <taxon>Opisthorchiata</taxon>
        <taxon>Opisthorchiidae</taxon>
        <taxon>Clonorchis</taxon>
    </lineage>
</organism>
<dbReference type="PROSITE" id="PS00845">
    <property type="entry name" value="CAP_GLY_1"/>
    <property type="match status" value="2"/>
</dbReference>
<feature type="compositionally biased region" description="Polar residues" evidence="8">
    <location>
        <begin position="91"/>
        <end position="101"/>
    </location>
</feature>
<keyword evidence="6" id="KW-0206">Cytoskeleton</keyword>
<dbReference type="Gene3D" id="2.30.30.190">
    <property type="entry name" value="CAP Gly-rich-like domain"/>
    <property type="match status" value="2"/>
</dbReference>
<dbReference type="InterPro" id="IPR000938">
    <property type="entry name" value="CAP-Gly_domain"/>
</dbReference>
<reference key="2">
    <citation type="submission" date="2011-10" db="EMBL/GenBank/DDBJ databases">
        <title>The genome and transcriptome sequence of Clonorchis sinensis provide insights into the carcinogenic liver fluke.</title>
        <authorList>
            <person name="Wang X."/>
            <person name="Huang Y."/>
            <person name="Chen W."/>
            <person name="Liu H."/>
            <person name="Guo L."/>
            <person name="Chen Y."/>
            <person name="Luo F."/>
            <person name="Zhou W."/>
            <person name="Sun J."/>
            <person name="Mao Q."/>
            <person name="Liang P."/>
            <person name="Zhou C."/>
            <person name="Tian Y."/>
            <person name="Men J."/>
            <person name="Lv X."/>
            <person name="Huang L."/>
            <person name="Zhou J."/>
            <person name="Hu Y."/>
            <person name="Li R."/>
            <person name="Zhang F."/>
            <person name="Lei H."/>
            <person name="Li X."/>
            <person name="Hu X."/>
            <person name="Liang C."/>
            <person name="Xu J."/>
            <person name="Wu Z."/>
            <person name="Yu X."/>
        </authorList>
    </citation>
    <scope>NUCLEOTIDE SEQUENCE</scope>
    <source>
        <strain>Henan</strain>
    </source>
</reference>
<feature type="domain" description="CAP-Gly" evidence="9">
    <location>
        <begin position="38"/>
        <end position="80"/>
    </location>
</feature>
<evidence type="ECO:0000256" key="6">
    <source>
        <dbReference type="ARBA" id="ARBA00023212"/>
    </source>
</evidence>
<sequence>MNSTDGTSCESSLEAFSLGDDVYVGGGNERLGKIAFIGETQFAAGEWIGVILSTPNGKNDGSVGGVTYFNCQPSYGIFAKRQNLRRFTPCEKSSTHLGTTSDGDRELHAPPKASISPSPVLPASGGSRPETRQFQFQLGDRVQISGGRVGVLRFLGPTEFAAGEWAGIELDEPLGKNDGSVGGKRYFACKPNFGLFAAANKLMPAGSQVTARNSAAANNRRSQESLLSYCSNLSSVSRSYRAQYAPSVQNRTTTPTTRRPGSVANNSTQKEQLSNIQTLQRLIREKEEHISQLLEERDIERSDLAKATLEREQAELAVINQRHQIERLNQQLENMEAAHRILQEDHEQLLTRLHEERKKVDDLQFRMEEEKINKSTLESLNADDESKIFELEEALMLARETNEQTEAELSRVREELTALLARQETTRRDSKSTETSVQQLASSSQTEGIEHEELERSPCGTQLETKDAKVGSPRRMSLHQENLVALTSVAPSIHGPDVALQTELDRLHREIADREKIAENALKRQADVLELTKAEYEKQIMDLNAQITVASEELTKSQTDCEIAKSHLESTTASLQKDIEDLKKKLRDEEQKSSEKIVSYQNHIADLTAALEHEKSKTSEATVEHQLALHNLEEKLKLVESQLVDYQSSVLSSAAGCVQNQIDQVSSFTDPNVDSVSILSRLKEQDANLRSQLDQLEAARAERDAAIAAKLNSEDKQQQLEANLEVLRGELSDACKKHDELLKALATANGIRDRLVTELSALLDVLPVAGESSVEDLTQGLRRRMDQLSKHVADAEANRDQLMSRVQVLESERAELERELTLLKISSSVRENEPDIAAVSEQLEAAKTKMAQLEANAEAALHRLEGKSAELQAVQKQLDHTLNEHSQLKQSHEQAMAMMETERRQLLDRIQTIEANSAGFAGSEASVSNDELRRLIGEKTSAESQVSFLNSIIVDLHKKNAELEERVRSMLLVLDTPPVKTLATAPVPRPPRPWCDNCLVFDSHETENCPRVVENGTLHPKKRVSLQKIELTDRMYCDICGVFDNHNTEDCTNNETF</sequence>
<reference evidence="10" key="1">
    <citation type="journal article" date="2011" name="Genome Biol.">
        <title>The draft genome of the carcinogenic human liver fluke Clonorchis sinensis.</title>
        <authorList>
            <person name="Wang X."/>
            <person name="Chen W."/>
            <person name="Huang Y."/>
            <person name="Sun J."/>
            <person name="Men J."/>
            <person name="Liu H."/>
            <person name="Luo F."/>
            <person name="Guo L."/>
            <person name="Lv X."/>
            <person name="Deng C."/>
            <person name="Zhou C."/>
            <person name="Fan Y."/>
            <person name="Li X."/>
            <person name="Huang L."/>
            <person name="Hu Y."/>
            <person name="Liang C."/>
            <person name="Hu X."/>
            <person name="Xu J."/>
            <person name="Yu X."/>
        </authorList>
    </citation>
    <scope>NUCLEOTIDE SEQUENCE [LARGE SCALE GENOMIC DNA]</scope>
    <source>
        <strain evidence="10">Henan</strain>
    </source>
</reference>
<protein>
    <submittedName>
        <fullName evidence="10">CAP-gly domain-containing linker protein 1</fullName>
    </submittedName>
</protein>
<feature type="compositionally biased region" description="Low complexity" evidence="8">
    <location>
        <begin position="251"/>
        <end position="260"/>
    </location>
</feature>
<evidence type="ECO:0000256" key="5">
    <source>
        <dbReference type="ARBA" id="ARBA00023054"/>
    </source>
</evidence>
<feature type="compositionally biased region" description="Polar residues" evidence="8">
    <location>
        <begin position="433"/>
        <end position="447"/>
    </location>
</feature>
<feature type="coiled-coil region" evidence="7">
    <location>
        <begin position="679"/>
        <end position="737"/>
    </location>
</feature>
<dbReference type="EMBL" id="DF142836">
    <property type="protein sequence ID" value="GAA47378.1"/>
    <property type="molecule type" value="Genomic_DNA"/>
</dbReference>
<evidence type="ECO:0000259" key="9">
    <source>
        <dbReference type="PROSITE" id="PS50245"/>
    </source>
</evidence>
<feature type="domain" description="CAP-Gly" evidence="9">
    <location>
        <begin position="156"/>
        <end position="198"/>
    </location>
</feature>
<evidence type="ECO:0000256" key="3">
    <source>
        <dbReference type="ARBA" id="ARBA00022701"/>
    </source>
</evidence>
<dbReference type="PROSITE" id="PS50245">
    <property type="entry name" value="CAP_GLY_2"/>
    <property type="match status" value="2"/>
</dbReference>
<keyword evidence="2" id="KW-0963">Cytoplasm</keyword>
<dbReference type="SMART" id="SM01052">
    <property type="entry name" value="CAP_GLY"/>
    <property type="match status" value="2"/>
</dbReference>
<dbReference type="SUPFAM" id="SSF74924">
    <property type="entry name" value="Cap-Gly domain"/>
    <property type="match status" value="2"/>
</dbReference>
<keyword evidence="4" id="KW-0677">Repeat</keyword>
<feature type="coiled-coil region" evidence="7">
    <location>
        <begin position="276"/>
        <end position="422"/>
    </location>
</feature>
<feature type="coiled-coil region" evidence="7">
    <location>
        <begin position="504"/>
        <end position="592"/>
    </location>
</feature>
<dbReference type="Proteomes" id="UP000008909">
    <property type="component" value="Unassembled WGS sequence"/>
</dbReference>
<evidence type="ECO:0000313" key="10">
    <source>
        <dbReference type="EMBL" id="GAA47378.1"/>
    </source>
</evidence>
<dbReference type="Gene3D" id="1.10.287.1490">
    <property type="match status" value="1"/>
</dbReference>
<feature type="region of interest" description="Disordered" evidence="8">
    <location>
        <begin position="243"/>
        <end position="271"/>
    </location>
</feature>
<keyword evidence="11" id="KW-1185">Reference proteome</keyword>
<accession>G7Y341</accession>
<evidence type="ECO:0000256" key="1">
    <source>
        <dbReference type="ARBA" id="ARBA00004245"/>
    </source>
</evidence>
<dbReference type="Pfam" id="PF01302">
    <property type="entry name" value="CAP_GLY"/>
    <property type="match status" value="2"/>
</dbReference>
<dbReference type="GO" id="GO:0005874">
    <property type="term" value="C:microtubule"/>
    <property type="evidence" value="ECO:0007669"/>
    <property type="project" value="UniProtKB-KW"/>
</dbReference>
<keyword evidence="3" id="KW-0493">Microtubule</keyword>
<dbReference type="InterPro" id="IPR032108">
    <property type="entry name" value="CLIP1_ZNF"/>
</dbReference>
<dbReference type="InterPro" id="IPR036859">
    <property type="entry name" value="CAP-Gly_dom_sf"/>
</dbReference>